<feature type="compositionally biased region" description="Basic and acidic residues" evidence="5">
    <location>
        <begin position="1831"/>
        <end position="1842"/>
    </location>
</feature>
<feature type="compositionally biased region" description="Basic and acidic residues" evidence="5">
    <location>
        <begin position="2080"/>
        <end position="2091"/>
    </location>
</feature>
<protein>
    <submittedName>
        <fullName evidence="7">Zinc finger protein, putative</fullName>
    </submittedName>
</protein>
<feature type="region of interest" description="Disordered" evidence="5">
    <location>
        <begin position="2311"/>
        <end position="2370"/>
    </location>
</feature>
<feature type="region of interest" description="Disordered" evidence="5">
    <location>
        <begin position="2130"/>
        <end position="2274"/>
    </location>
</feature>
<feature type="compositionally biased region" description="Basic and acidic residues" evidence="5">
    <location>
        <begin position="1948"/>
        <end position="1970"/>
    </location>
</feature>
<evidence type="ECO:0000313" key="8">
    <source>
        <dbReference type="Proteomes" id="UP000515550"/>
    </source>
</evidence>
<feature type="region of interest" description="Disordered" evidence="5">
    <location>
        <begin position="1273"/>
        <end position="1340"/>
    </location>
</feature>
<feature type="compositionally biased region" description="Low complexity" evidence="5">
    <location>
        <begin position="153"/>
        <end position="162"/>
    </location>
</feature>
<feature type="compositionally biased region" description="Acidic residues" evidence="5">
    <location>
        <begin position="1911"/>
        <end position="1925"/>
    </location>
</feature>
<feature type="region of interest" description="Disordered" evidence="5">
    <location>
        <begin position="955"/>
        <end position="991"/>
    </location>
</feature>
<evidence type="ECO:0000313" key="7">
    <source>
        <dbReference type="EMBL" id="CAD2087317.1"/>
    </source>
</evidence>
<feature type="region of interest" description="Disordered" evidence="5">
    <location>
        <begin position="797"/>
        <end position="861"/>
    </location>
</feature>
<evidence type="ECO:0000256" key="5">
    <source>
        <dbReference type="SAM" id="MobiDB-lite"/>
    </source>
</evidence>
<keyword evidence="2" id="KW-0863">Zinc-finger</keyword>
<feature type="region of interest" description="Disordered" evidence="5">
    <location>
        <begin position="2068"/>
        <end position="2091"/>
    </location>
</feature>
<feature type="compositionally biased region" description="Basic and acidic residues" evidence="5">
    <location>
        <begin position="2325"/>
        <end position="2361"/>
    </location>
</feature>
<dbReference type="PANTHER" id="PTHR15999:SF2">
    <property type="entry name" value="ZINC FINGER CW-TYPE PWWP DOMAIN PROTEIN 1"/>
    <property type="match status" value="1"/>
</dbReference>
<feature type="region of interest" description="Disordered" evidence="5">
    <location>
        <begin position="2011"/>
        <end position="2035"/>
    </location>
</feature>
<dbReference type="VEuPathDB" id="PlasmoDB:PVBDA_0502200"/>
<reference evidence="7 8" key="1">
    <citation type="submission" date="2020-08" db="EMBL/GenBank/DDBJ databases">
        <authorList>
            <person name="Ramaprasad A."/>
        </authorList>
    </citation>
    <scope>NUCLEOTIDE SEQUENCE [LARGE SCALE GENOMIC DNA]</scope>
</reference>
<evidence type="ECO:0000256" key="1">
    <source>
        <dbReference type="ARBA" id="ARBA00022723"/>
    </source>
</evidence>
<feature type="coiled-coil region" evidence="4">
    <location>
        <begin position="328"/>
        <end position="359"/>
    </location>
</feature>
<feature type="compositionally biased region" description="Polar residues" evidence="5">
    <location>
        <begin position="1845"/>
        <end position="1854"/>
    </location>
</feature>
<dbReference type="PROSITE" id="PS51050">
    <property type="entry name" value="ZF_CW"/>
    <property type="match status" value="2"/>
</dbReference>
<organism evidence="7 8">
    <name type="scientific">Plasmodium vinckei brucechwatti</name>
    <dbReference type="NCBI Taxonomy" id="119398"/>
    <lineage>
        <taxon>Eukaryota</taxon>
        <taxon>Sar</taxon>
        <taxon>Alveolata</taxon>
        <taxon>Apicomplexa</taxon>
        <taxon>Aconoidasida</taxon>
        <taxon>Haemosporida</taxon>
        <taxon>Plasmodiidae</taxon>
        <taxon>Plasmodium</taxon>
        <taxon>Plasmodium (Vinckeia)</taxon>
    </lineage>
</organism>
<feature type="domain" description="CW-type" evidence="6">
    <location>
        <begin position="5"/>
        <end position="57"/>
    </location>
</feature>
<feature type="compositionally biased region" description="Polar residues" evidence="5">
    <location>
        <begin position="2245"/>
        <end position="2260"/>
    </location>
</feature>
<feature type="compositionally biased region" description="Basic and acidic residues" evidence="5">
    <location>
        <begin position="2235"/>
        <end position="2244"/>
    </location>
</feature>
<feature type="compositionally biased region" description="Basic and acidic residues" evidence="5">
    <location>
        <begin position="797"/>
        <end position="847"/>
    </location>
</feature>
<dbReference type="Gene3D" id="3.30.40.100">
    <property type="match status" value="2"/>
</dbReference>
<keyword evidence="4" id="KW-0175">Coiled coil</keyword>
<dbReference type="Pfam" id="PF07496">
    <property type="entry name" value="zf-CW"/>
    <property type="match status" value="2"/>
</dbReference>
<dbReference type="EMBL" id="LR865383">
    <property type="protein sequence ID" value="CAD2087317.1"/>
    <property type="molecule type" value="Genomic_DNA"/>
</dbReference>
<name>A0A6V7RZ73_PLAVN</name>
<feature type="compositionally biased region" description="Polar residues" evidence="5">
    <location>
        <begin position="1971"/>
        <end position="1980"/>
    </location>
</feature>
<dbReference type="InterPro" id="IPR042778">
    <property type="entry name" value="ZCWPW1/ZCWPW2"/>
</dbReference>
<feature type="compositionally biased region" description="Basic and acidic residues" evidence="5">
    <location>
        <begin position="1313"/>
        <end position="1340"/>
    </location>
</feature>
<feature type="region of interest" description="Disordered" evidence="5">
    <location>
        <begin position="1457"/>
        <end position="1482"/>
    </location>
</feature>
<feature type="compositionally biased region" description="Basic and acidic residues" evidence="5">
    <location>
        <begin position="1981"/>
        <end position="1990"/>
    </location>
</feature>
<dbReference type="PANTHER" id="PTHR15999">
    <property type="entry name" value="ZINC FINGER CW-TYPE PWWP DOMAIN PROTEIN 1"/>
    <property type="match status" value="1"/>
</dbReference>
<dbReference type="Proteomes" id="UP000515550">
    <property type="component" value="Chromosome PVBDA_05"/>
</dbReference>
<evidence type="ECO:0000256" key="4">
    <source>
        <dbReference type="SAM" id="Coils"/>
    </source>
</evidence>
<dbReference type="InterPro" id="IPR011124">
    <property type="entry name" value="Znf_CW"/>
</dbReference>
<feature type="compositionally biased region" description="Basic and acidic residues" evidence="5">
    <location>
        <begin position="2451"/>
        <end position="2490"/>
    </location>
</feature>
<feature type="compositionally biased region" description="Polar residues" evidence="5">
    <location>
        <begin position="1900"/>
        <end position="1910"/>
    </location>
</feature>
<feature type="region of interest" description="Disordered" evidence="5">
    <location>
        <begin position="2399"/>
        <end position="2490"/>
    </location>
</feature>
<evidence type="ECO:0000256" key="2">
    <source>
        <dbReference type="ARBA" id="ARBA00022771"/>
    </source>
</evidence>
<feature type="region of interest" description="Disordered" evidence="5">
    <location>
        <begin position="152"/>
        <end position="183"/>
    </location>
</feature>
<proteinExistence type="predicted"/>
<sequence length="2624" mass="313131">MDLSIQENDNWVQCDKCEKWRKLPSNTDISKLTNTWYCSLNGDTRYNSCDIEEEVVISPQYNLNNNNIPTNNNLTNLPSESYKNGDLLENANKFENEFYSNSNNNTYVSNNNGINSYQNNINNEESISQNNNNNLNIYINQRNDNFVNQSDENNIISSNFSNKNKHDIKKNKEDKKKPKNKYNTNKKEYKNEILLNNIPLDFGNYSGKGVKSPPKIIKKINHKKKQINSEHNNGFTSIIHDYDDNFYNNNNNYTINMSYSKYSKKNLNKFKRSNSDGEVYRHFKSQANFNTHYYSDTNSNCNFRDNIRMHKKNDNNNNSFYSSMHSIVNNILKKKQKAKKQASDKNKNEKDLVASLNSNTHKNSNDVLKKNKKIKEINHIKNEIDIYENYDNKDTSIFQNICKDENGNIIDENHSKETNKYIHNMNKIKNYISKKSEMNLEKKKNNDIKINQSHFNQNKTNKSDKNNNATIYNETNLNSNSYNSDNILINNNHMDNDNNQNELEKNTSPLNNIVNWVQCENCKKWRKVDAHVNVTQLPDEWYCSLNFWNKYNNCDAEEEVYVEDNLGHKNINNFEKNIDNNILDNFPKDKNSKQTKTKGKNVDKYNIKPKNYKNCKNLTNKYEMNNIYSNFNNHDDYVEKYCIANNIDYKKLIKNNKIDQQHWNNICAYIKFINSYGNNATSKNVWTLRDRNSMRRSSSFSCYENKTLYFDYEHDKNYLSDSFLQVKISKKKFIQKNRIYNYRNKYSQFFYNHLSDNKSYDIYPYNLYPNKNDMIKFNKTHATSDNKIYEKSYNSKDKLEKVNESEDEQSKKRDTSHIQDSEKFQNLDHNNTKHVENAENEHKRDTADNSQTNQGDSNKGVWSMLINKFRINKWKENDTDKNVEKNDEADTNKCNSAVTPKNEKEETNKCTYNNIFDCNDSTNDFYNERKYEIMRNYVLYNREKMGEYLNYDKSNEEAKKKNNNNSDALEDNKENNNDHNIDKYMEGEQNNNNSYIYSTKLNSHEEKSNINGDLRIISDSKNNIKNLLGEHYLNNDNLVNTPKSKLLNNSDINYHKFLFSNNNKILTQKSNSFSRLSTNEFVNFPFEGYNDENVTISEKEINNNFIKLENEKLYNSYKDDINKLSSENQIKTSDDLNSMHNSDKKKNKILPNYEKFIASVNYFNSLSSQMYYPDELMKTISMEKMNEVILNHSNNFDINNILMNKQKSYNKNDSMENNANVNSLVNDYLNVIENTQSVQNNNKGEKKITKIIPTKNGLKNYIINSNKNDVSLKKTAKQQVQQPKLNNENKNLKSKSNDKNTLKRDLVGGNTGNRKDTERGEKESKKEKGDKNEKIEKNENNEYTTFSMRCNENKNIIKELIRNRNNILNTNISKGNVSNRSLSYNDINDEYDGSHIKTTILNAKNLKKHILSSRVIIYSKGASLTFNVEEINKNSIYFYNNEEIDLLNGNNATEFNSNNTNTVTNNSNSTNTNNKSKKSVDDANKDLQNDIESSNIYFNYAHNINFSDNNNIELNKMKKVVTQVFTYDYKKFVNEISLFNDNIKLQIPNLKYKFKKYTHMDDDKSKGKKKQIYQTQLDNQNSHFFNDTTIKKNNEYSDENSLDDKHSNISDDDEIYDENCKKSKLKLKKKNKNSIDYYKNDDTKNNAIKKKNKGKVTKNNKKINTTNLENNKNLENYDNANFSDNYDQDKTHNEIYYSKGKIATNKNILKSEMIINDQVQPEKLKKGNKSQAKYVAKNTKVLSNNDNINNDYDSFKIVKKLNSNKIKKLSNNEYDEEDKETYQHQNEYKFDLEKLKHEQSIMPNDLDNLSDQVDKKSDILSTDNNMGHVLKSKDKKSNDNIKQKYNYNRGNNFIPNEVDENNGEQNRERKRKYSNNDTIDDKHENKIHKEYKKNKMGITDYNNNISQNEDSSVDDGDSNIYEEEDKSQSDQDIYDDNNKNKHKQISKHWNENSYKSKEKRPISSDRKSNSEETNSQTDNYLQDKESKDESSFFIIDTNNRSKRKRCILDDDEEETDYSKKLDYNKEEDDSSDHKKKCYDAKDRDEIEYNKQEKEYYYKDKYYDDKYHQVKRKRSYSNDNSQRDKSHENYFEKEEYGKGKYEDKHYRYKKMHHNNTLNKNEIDKNKYYNRNTNQHNYDYHRNSYSSYSENNNDDSDGRYYNKRSRDDKNRATIESEEHRENFYHNHHKEHHEYRSKDSINDIHNNKIHRNNKSIESERKHKENRYKSYDSANYKTNNHDNDEKESNFNNQHDQFTKNNNSHYSDKYDRHSNNEQDKMNKRFNKKHDFKYEHQSENKYKYGEYEKHNTKYEHNRYDKYSHSNNNSNKYDRHDYHKYNSRNEDRRYDRNEHYRYDKNEHHKYERNGNNYDNKYIHNYEKYPNKYNSSNRHINKYEKKIKNDDEELISNNTTAPPNSEEKINTNKTYKIEDNLKSKNNNEDNYNGHLTDNNANNNKDELNKYNGEKHDTEKNNDEKNEQHERNSERDNGDINDYEKKYQDYNKYEKEHYSKSGGKKPFYHPENYYKNKYNENYNDDEYHYKKYKNHDYYYGNGEKHNMNNNYNRNGHFHTYANKKLINKNYKNYYSHRNSPTRDDIIKNKMRNDKFTNINNSKYGNNIHIKQNRIHKF</sequence>
<feature type="compositionally biased region" description="Basic and acidic residues" evidence="5">
    <location>
        <begin position="2154"/>
        <end position="2182"/>
    </location>
</feature>
<gene>
    <name evidence="7" type="ORF">PVBDA_0502200</name>
</gene>
<feature type="compositionally biased region" description="Basic and acidic residues" evidence="5">
    <location>
        <begin position="2413"/>
        <end position="2435"/>
    </location>
</feature>
<keyword evidence="1" id="KW-0479">Metal-binding</keyword>
<feature type="compositionally biased region" description="Basic and acidic residues" evidence="5">
    <location>
        <begin position="2261"/>
        <end position="2274"/>
    </location>
</feature>
<feature type="compositionally biased region" description="Basic and acidic residues" evidence="5">
    <location>
        <begin position="2189"/>
        <end position="2203"/>
    </location>
</feature>
<feature type="compositionally biased region" description="Basic and acidic residues" evidence="5">
    <location>
        <begin position="1879"/>
        <end position="1888"/>
    </location>
</feature>
<feature type="compositionally biased region" description="Polar residues" evidence="5">
    <location>
        <begin position="848"/>
        <end position="857"/>
    </location>
</feature>
<dbReference type="GO" id="GO:0008270">
    <property type="term" value="F:zinc ion binding"/>
    <property type="evidence" value="ECO:0007669"/>
    <property type="project" value="UniProtKB-KW"/>
</dbReference>
<feature type="region of interest" description="Disordered" evidence="5">
    <location>
        <begin position="1819"/>
        <end position="1993"/>
    </location>
</feature>
<feature type="compositionally biased region" description="Low complexity" evidence="5">
    <location>
        <begin position="1457"/>
        <end position="1474"/>
    </location>
</feature>
<feature type="domain" description="CW-type" evidence="6">
    <location>
        <begin position="510"/>
        <end position="562"/>
    </location>
</feature>
<accession>A0A6V7RZ73</accession>
<keyword evidence="3" id="KW-0862">Zinc</keyword>
<feature type="compositionally biased region" description="Basic and acidic residues" evidence="5">
    <location>
        <begin position="970"/>
        <end position="986"/>
    </location>
</feature>
<evidence type="ECO:0000259" key="6">
    <source>
        <dbReference type="PROSITE" id="PS51050"/>
    </source>
</evidence>
<feature type="compositionally biased region" description="Basic and acidic residues" evidence="5">
    <location>
        <begin position="1295"/>
        <end position="1306"/>
    </location>
</feature>
<evidence type="ECO:0000256" key="3">
    <source>
        <dbReference type="ARBA" id="ARBA00022833"/>
    </source>
</evidence>
<feature type="compositionally biased region" description="Basic and acidic residues" evidence="5">
    <location>
        <begin position="2211"/>
        <end position="2226"/>
    </location>
</feature>